<sequence>MKFPKPASCDGEEAETPFPNVRKETRCTTQGYCFEDRVRPCRCCRTPSCIQPCHAYHRVW</sequence>
<keyword evidence="2" id="KW-1185">Reference proteome</keyword>
<organism evidence="1 2">
    <name type="scientific">Phaeosphaeria nodorum (strain SN15 / ATCC MYA-4574 / FGSC 10173)</name>
    <name type="common">Glume blotch fungus</name>
    <name type="synonym">Parastagonospora nodorum</name>
    <dbReference type="NCBI Taxonomy" id="321614"/>
    <lineage>
        <taxon>Eukaryota</taxon>
        <taxon>Fungi</taxon>
        <taxon>Dikarya</taxon>
        <taxon>Ascomycota</taxon>
        <taxon>Pezizomycotina</taxon>
        <taxon>Dothideomycetes</taxon>
        <taxon>Pleosporomycetidae</taxon>
        <taxon>Pleosporales</taxon>
        <taxon>Pleosporineae</taxon>
        <taxon>Phaeosphaeriaceae</taxon>
        <taxon>Parastagonospora</taxon>
    </lineage>
</organism>
<dbReference type="Proteomes" id="UP000663193">
    <property type="component" value="Chromosome 5"/>
</dbReference>
<accession>A0A7U2EY28</accession>
<dbReference type="VEuPathDB" id="FungiDB:JI435_406890"/>
<evidence type="ECO:0000313" key="1">
    <source>
        <dbReference type="EMBL" id="QRC95140.1"/>
    </source>
</evidence>
<name>A0A7U2EY28_PHANO</name>
<evidence type="ECO:0000313" key="2">
    <source>
        <dbReference type="Proteomes" id="UP000663193"/>
    </source>
</evidence>
<gene>
    <name evidence="1" type="ORF">JI435_406890</name>
</gene>
<dbReference type="EMBL" id="CP069027">
    <property type="protein sequence ID" value="QRC95140.1"/>
    <property type="molecule type" value="Genomic_DNA"/>
</dbReference>
<dbReference type="AlphaFoldDB" id="A0A7U2EY28"/>
<reference evidence="2" key="1">
    <citation type="journal article" date="2021" name="BMC Genomics">
        <title>Chromosome-level genome assembly and manually-curated proteome of model necrotroph Parastagonospora nodorum Sn15 reveals a genome-wide trove of candidate effector homologs, and redundancy of virulence-related functions within an accessory chromosome.</title>
        <authorList>
            <person name="Bertazzoni S."/>
            <person name="Jones D.A.B."/>
            <person name="Phan H.T."/>
            <person name="Tan K.-C."/>
            <person name="Hane J.K."/>
        </authorList>
    </citation>
    <scope>NUCLEOTIDE SEQUENCE [LARGE SCALE GENOMIC DNA]</scope>
    <source>
        <strain evidence="2">SN15 / ATCC MYA-4574 / FGSC 10173)</strain>
    </source>
</reference>
<proteinExistence type="predicted"/>
<protein>
    <submittedName>
        <fullName evidence="1">Uncharacterized protein</fullName>
    </submittedName>
</protein>